<evidence type="ECO:0000259" key="1">
    <source>
        <dbReference type="Pfam" id="PF03435"/>
    </source>
</evidence>
<evidence type="ECO:0000313" key="2">
    <source>
        <dbReference type="EMBL" id="MBD3917315.1"/>
    </source>
</evidence>
<reference evidence="2 3" key="1">
    <citation type="submission" date="2020-09" db="EMBL/GenBank/DDBJ databases">
        <title>Paenibacillus sp. strain PR3 16S rRNA gene Genome sequencing and assembly.</title>
        <authorList>
            <person name="Kim J."/>
        </authorList>
    </citation>
    <scope>NUCLEOTIDE SEQUENCE [LARGE SCALE GENOMIC DNA]</scope>
    <source>
        <strain evidence="2 3">PR3</strain>
    </source>
</reference>
<gene>
    <name evidence="2" type="ORF">H8B09_00995</name>
</gene>
<protein>
    <submittedName>
        <fullName evidence="2">Saccharopine dehydrogenase NADP-binding domain-containing protein</fullName>
    </submittedName>
</protein>
<dbReference type="InterPro" id="IPR036291">
    <property type="entry name" value="NAD(P)-bd_dom_sf"/>
</dbReference>
<dbReference type="EMBL" id="JACXZA010000001">
    <property type="protein sequence ID" value="MBD3917315.1"/>
    <property type="molecule type" value="Genomic_DNA"/>
</dbReference>
<dbReference type="Proteomes" id="UP000609346">
    <property type="component" value="Unassembled WGS sequence"/>
</dbReference>
<dbReference type="PANTHER" id="PTHR43796">
    <property type="entry name" value="CARBOXYNORSPERMIDINE SYNTHASE"/>
    <property type="match status" value="1"/>
</dbReference>
<comment type="caution">
    <text evidence="2">The sequence shown here is derived from an EMBL/GenBank/DDBJ whole genome shotgun (WGS) entry which is preliminary data.</text>
</comment>
<dbReference type="PANTHER" id="PTHR43796:SF2">
    <property type="entry name" value="CARBOXYNORSPERMIDINE SYNTHASE"/>
    <property type="match status" value="1"/>
</dbReference>
<proteinExistence type="predicted"/>
<accession>A0ABR8MMS5</accession>
<sequence length="363" mass="40468">MMKDDIVVVGGYGRVGRIICEELANRWPGKVVAAGRSLEKSQRYSLETSGKVKSMQLDVRDIPEPGFFERTRLVIMCLDQTDISFVRACLESGTRYADISADDEFLQKVETLQALAQRSRTAAWLSVGLSPGLTNVMAAHAHHMMDRTERVDISMLSGLRDSHGKGAIEWTVDNLARPFRHTFEGKQVIRHNFSDGRTIDFGQAFGRWKAYRFNFSDQHSLGRTSGIANISTRLCFDSRLLNQSLFALQATGLNRLLRNKTVRNATVGLFARIKMGREFIAVKVDAYGLRGDKEAHVELFGSGENEAVITGKAAAYAGSRLYCEANLPDGVYHLEQQEKLGNLASALREWVSIQTAVNGRFVE</sequence>
<name>A0ABR8MMS5_9BACL</name>
<dbReference type="Gene3D" id="3.40.50.720">
    <property type="entry name" value="NAD(P)-binding Rossmann-like Domain"/>
    <property type="match status" value="1"/>
</dbReference>
<feature type="domain" description="Saccharopine dehydrogenase NADP binding" evidence="1">
    <location>
        <begin position="6"/>
        <end position="116"/>
    </location>
</feature>
<dbReference type="Pfam" id="PF03435">
    <property type="entry name" value="Sacchrp_dh_NADP"/>
    <property type="match status" value="1"/>
</dbReference>
<evidence type="ECO:0000313" key="3">
    <source>
        <dbReference type="Proteomes" id="UP000609346"/>
    </source>
</evidence>
<keyword evidence="3" id="KW-1185">Reference proteome</keyword>
<dbReference type="Gene3D" id="3.30.360.10">
    <property type="entry name" value="Dihydrodipicolinate Reductase, domain 2"/>
    <property type="match status" value="1"/>
</dbReference>
<dbReference type="SUPFAM" id="SSF51735">
    <property type="entry name" value="NAD(P)-binding Rossmann-fold domains"/>
    <property type="match status" value="1"/>
</dbReference>
<dbReference type="RefSeq" id="WP_191201627.1">
    <property type="nucleotide sequence ID" value="NZ_JACXZA010000001.1"/>
</dbReference>
<organism evidence="2 3">
    <name type="scientific">Paenibacillus terricola</name>
    <dbReference type="NCBI Taxonomy" id="2763503"/>
    <lineage>
        <taxon>Bacteria</taxon>
        <taxon>Bacillati</taxon>
        <taxon>Bacillota</taxon>
        <taxon>Bacilli</taxon>
        <taxon>Bacillales</taxon>
        <taxon>Paenibacillaceae</taxon>
        <taxon>Paenibacillus</taxon>
    </lineage>
</organism>
<dbReference type="InterPro" id="IPR005097">
    <property type="entry name" value="Sacchrp_dh_NADP-bd"/>
</dbReference>